<dbReference type="GO" id="GO:0008270">
    <property type="term" value="F:zinc ion binding"/>
    <property type="evidence" value="ECO:0007669"/>
    <property type="project" value="UniProtKB-KW"/>
</dbReference>
<feature type="region of interest" description="Disordered" evidence="6">
    <location>
        <begin position="137"/>
        <end position="202"/>
    </location>
</feature>
<evidence type="ECO:0000313" key="9">
    <source>
        <dbReference type="Proteomes" id="UP000625711"/>
    </source>
</evidence>
<evidence type="ECO:0000256" key="6">
    <source>
        <dbReference type="SAM" id="MobiDB-lite"/>
    </source>
</evidence>
<accession>A0A834ITA3</accession>
<keyword evidence="4" id="KW-0862">Zinc</keyword>
<feature type="region of interest" description="Disordered" evidence="6">
    <location>
        <begin position="246"/>
        <end position="273"/>
    </location>
</feature>
<dbReference type="PROSITE" id="PS50097">
    <property type="entry name" value="BTB"/>
    <property type="match status" value="1"/>
</dbReference>
<dbReference type="InterPro" id="IPR007588">
    <property type="entry name" value="Znf_FLYWCH"/>
</dbReference>
<feature type="domain" description="BTB" evidence="7">
    <location>
        <begin position="32"/>
        <end position="97"/>
    </location>
</feature>
<evidence type="ECO:0000256" key="5">
    <source>
        <dbReference type="ARBA" id="ARBA00023242"/>
    </source>
</evidence>
<evidence type="ECO:0000256" key="3">
    <source>
        <dbReference type="ARBA" id="ARBA00022771"/>
    </source>
</evidence>
<evidence type="ECO:0000259" key="7">
    <source>
        <dbReference type="PROSITE" id="PS50097"/>
    </source>
</evidence>
<evidence type="ECO:0000256" key="1">
    <source>
        <dbReference type="ARBA" id="ARBA00004123"/>
    </source>
</evidence>
<dbReference type="PANTHER" id="PTHR23110">
    <property type="entry name" value="BTB DOMAIN TRANSCRIPTION FACTOR"/>
    <property type="match status" value="1"/>
</dbReference>
<organism evidence="8 9">
    <name type="scientific">Rhynchophorus ferrugineus</name>
    <name type="common">Red palm weevil</name>
    <name type="synonym">Curculio ferrugineus</name>
    <dbReference type="NCBI Taxonomy" id="354439"/>
    <lineage>
        <taxon>Eukaryota</taxon>
        <taxon>Metazoa</taxon>
        <taxon>Ecdysozoa</taxon>
        <taxon>Arthropoda</taxon>
        <taxon>Hexapoda</taxon>
        <taxon>Insecta</taxon>
        <taxon>Pterygota</taxon>
        <taxon>Neoptera</taxon>
        <taxon>Endopterygota</taxon>
        <taxon>Coleoptera</taxon>
        <taxon>Polyphaga</taxon>
        <taxon>Cucujiformia</taxon>
        <taxon>Curculionidae</taxon>
        <taxon>Dryophthorinae</taxon>
        <taxon>Rhynchophorus</taxon>
    </lineage>
</organism>
<dbReference type="GO" id="GO:0005634">
    <property type="term" value="C:nucleus"/>
    <property type="evidence" value="ECO:0007669"/>
    <property type="project" value="UniProtKB-SubCell"/>
</dbReference>
<sequence>MDVGDQFSLCWNNFHANLSSGFHNLLKDEDLVDVTLAADGKFMKAHKTVLSVCSPFFKELFRVNPCKHPIVILPDVNYDALKSLLQFMYQGEVSVSQEEIPTFMKVAETLKVKGLTDNSSDNTNGFSAASAYGDIEQRKHDIRKRPRPVKKLIRPLQPLRPLDVLPPPQKQSRIDTPPTDLPHSSSSQVINPLSQPSLGSPSENQALALIKPKEEVIDNSEDTGSQVGMDENMELANMLDIQLSGGEPSPTQLTPPWPAPADGPAIPNDDTSQPGTIQCILGRRGNPRLIVDGHAFYKKSVYKGKVFWYCKNSRVADKCLAVCCTINGNIVKWPCPHNHPMIPDPFNPEEDTMVPIENLQEVLYQTSWRNDLVVIKSGKGQLVLIHNGHMYTCSSSKADKSLWVCVKTKTLACKGSVLTMRGQILGSTDHNHYQIQDVISRIQLQAAQSAQKTDHR</sequence>
<dbReference type="GO" id="GO:0006357">
    <property type="term" value="P:regulation of transcription by RNA polymerase II"/>
    <property type="evidence" value="ECO:0007669"/>
    <property type="project" value="TreeGrafter"/>
</dbReference>
<dbReference type="CDD" id="cd18315">
    <property type="entry name" value="BTB_POZ_BAB-like"/>
    <property type="match status" value="1"/>
</dbReference>
<comment type="caution">
    <text evidence="8">The sequence shown here is derived from an EMBL/GenBank/DDBJ whole genome shotgun (WGS) entry which is preliminary data.</text>
</comment>
<dbReference type="FunFam" id="3.30.710.10:FF:000036">
    <property type="entry name" value="Mod(Mdg4), isoform H"/>
    <property type="match status" value="1"/>
</dbReference>
<dbReference type="InterPro" id="IPR051095">
    <property type="entry name" value="Dros_DevTransReg"/>
</dbReference>
<feature type="compositionally biased region" description="Basic residues" evidence="6">
    <location>
        <begin position="140"/>
        <end position="153"/>
    </location>
</feature>
<dbReference type="EMBL" id="JAACXV010000022">
    <property type="protein sequence ID" value="KAF7286727.1"/>
    <property type="molecule type" value="Genomic_DNA"/>
</dbReference>
<dbReference type="SMART" id="SM00225">
    <property type="entry name" value="BTB"/>
    <property type="match status" value="1"/>
</dbReference>
<evidence type="ECO:0000256" key="2">
    <source>
        <dbReference type="ARBA" id="ARBA00022723"/>
    </source>
</evidence>
<dbReference type="Pfam" id="PF00651">
    <property type="entry name" value="BTB"/>
    <property type="match status" value="1"/>
</dbReference>
<keyword evidence="3" id="KW-0863">Zinc-finger</keyword>
<evidence type="ECO:0000313" key="8">
    <source>
        <dbReference type="EMBL" id="KAF7286727.1"/>
    </source>
</evidence>
<dbReference type="InterPro" id="IPR011333">
    <property type="entry name" value="SKP1/BTB/POZ_sf"/>
</dbReference>
<feature type="compositionally biased region" description="Polar residues" evidence="6">
    <location>
        <begin position="182"/>
        <end position="202"/>
    </location>
</feature>
<dbReference type="Pfam" id="PF04500">
    <property type="entry name" value="FLYWCH"/>
    <property type="match status" value="2"/>
</dbReference>
<gene>
    <name evidence="8" type="ORF">GWI33_004350</name>
</gene>
<keyword evidence="5" id="KW-0539">Nucleus</keyword>
<dbReference type="Gene3D" id="2.20.25.240">
    <property type="match status" value="2"/>
</dbReference>
<keyword evidence="9" id="KW-1185">Reference proteome</keyword>
<dbReference type="SUPFAM" id="SSF54695">
    <property type="entry name" value="POZ domain"/>
    <property type="match status" value="1"/>
</dbReference>
<name>A0A834ITA3_RHYFE</name>
<comment type="subcellular location">
    <subcellularLocation>
        <location evidence="1">Nucleus</location>
    </subcellularLocation>
</comment>
<dbReference type="OrthoDB" id="2311693at2759"/>
<dbReference type="AlphaFoldDB" id="A0A834ITA3"/>
<dbReference type="Gene3D" id="3.30.710.10">
    <property type="entry name" value="Potassium Channel Kv1.1, Chain A"/>
    <property type="match status" value="1"/>
</dbReference>
<dbReference type="PANTHER" id="PTHR23110:SF99">
    <property type="entry name" value="BROAD-COMPLEX CORE PROTEIN ISOFORM 6"/>
    <property type="match status" value="1"/>
</dbReference>
<proteinExistence type="predicted"/>
<protein>
    <recommendedName>
        <fullName evidence="7">BTB domain-containing protein</fullName>
    </recommendedName>
</protein>
<evidence type="ECO:0000256" key="4">
    <source>
        <dbReference type="ARBA" id="ARBA00022833"/>
    </source>
</evidence>
<reference evidence="8" key="1">
    <citation type="submission" date="2020-08" db="EMBL/GenBank/DDBJ databases">
        <title>Genome sequencing and assembly of the red palm weevil Rhynchophorus ferrugineus.</title>
        <authorList>
            <person name="Dias G.B."/>
            <person name="Bergman C.M."/>
            <person name="Manee M."/>
        </authorList>
    </citation>
    <scope>NUCLEOTIDE SEQUENCE</scope>
    <source>
        <strain evidence="8">AA-2017</strain>
        <tissue evidence="8">Whole larva</tissue>
    </source>
</reference>
<keyword evidence="2" id="KW-0479">Metal-binding</keyword>
<dbReference type="InterPro" id="IPR000210">
    <property type="entry name" value="BTB/POZ_dom"/>
</dbReference>
<dbReference type="Proteomes" id="UP000625711">
    <property type="component" value="Unassembled WGS sequence"/>
</dbReference>